<feature type="chain" id="PRO_5038406336" evidence="1">
    <location>
        <begin position="21"/>
        <end position="519"/>
    </location>
</feature>
<dbReference type="Gene3D" id="3.10.105.10">
    <property type="entry name" value="Dipeptide-binding Protein, Domain 3"/>
    <property type="match status" value="1"/>
</dbReference>
<dbReference type="CDD" id="cd08490">
    <property type="entry name" value="PBP2_NikA_DppA_OppA_like_3"/>
    <property type="match status" value="1"/>
</dbReference>
<accession>A0A7D6CG48</accession>
<sequence>MTWARRLFAGVLIAASVALTACSASPGADGRNSGASTTLRVVGPFEVHSLDPSTGDGFFTRLQVAETLVDADGQGAVQPGLATSWKVSADQREWTFTLRPGAVFHDGTNVTPEAVVASLEIARGKPATPLADAPIEAVTATDGRVRVQLSKPYAPLPAVLAHTSAQVLAPASYGKDKTVQAVIGTGPYKVERVKQPAEIDVVAFDRWAGTAPAIQRVSYQAVGRAETRALMAESGQADVTFGLDPVSRQRVERADGVEIRSVTLPRTILLKVNAGHDKLGDVRVRRAISAALDRKAMATALLRDEEMAATQLFPPSLEQWHQKSVAPLGHDVEGARELLRQAGWVPGPDGVVTKDGKRFEVSLRTFPDRPELPVLATAIQEALKQVGIGVKVKVGNSSEIPAGHQDGTLELALFARNFALVPDPLATLIGDYDPRGADWGAMDWNNAELTSTLNDLAGGVDTATATAARTKVAAILHSELPLIPVAWYRQSAVVSDRVDGFTLDPLERSWLIDKLRWSA</sequence>
<dbReference type="EMBL" id="CP058905">
    <property type="protein sequence ID" value="QLK00702.1"/>
    <property type="molecule type" value="Genomic_DNA"/>
</dbReference>
<dbReference type="Pfam" id="PF00496">
    <property type="entry name" value="SBP_bac_5"/>
    <property type="match status" value="1"/>
</dbReference>
<evidence type="ECO:0000256" key="1">
    <source>
        <dbReference type="SAM" id="SignalP"/>
    </source>
</evidence>
<organism evidence="3">
    <name type="scientific">Micromonospora carbonacea</name>
    <dbReference type="NCBI Taxonomy" id="47853"/>
    <lineage>
        <taxon>Bacteria</taxon>
        <taxon>Bacillati</taxon>
        <taxon>Actinomycetota</taxon>
        <taxon>Actinomycetes</taxon>
        <taxon>Micromonosporales</taxon>
        <taxon>Micromonosporaceae</taxon>
        <taxon>Micromonospora</taxon>
    </lineage>
</organism>
<gene>
    <name evidence="3" type="ORF">HZU44_12260</name>
</gene>
<dbReference type="GO" id="GO:0042597">
    <property type="term" value="C:periplasmic space"/>
    <property type="evidence" value="ECO:0007669"/>
    <property type="project" value="UniProtKB-ARBA"/>
</dbReference>
<evidence type="ECO:0000313" key="3">
    <source>
        <dbReference type="EMBL" id="QLK00702.1"/>
    </source>
</evidence>
<dbReference type="InterPro" id="IPR039424">
    <property type="entry name" value="SBP_5"/>
</dbReference>
<feature type="signal peptide" evidence="1">
    <location>
        <begin position="1"/>
        <end position="20"/>
    </location>
</feature>
<dbReference type="GO" id="GO:0043190">
    <property type="term" value="C:ATP-binding cassette (ABC) transporter complex"/>
    <property type="evidence" value="ECO:0007669"/>
    <property type="project" value="InterPro"/>
</dbReference>
<feature type="domain" description="Solute-binding protein family 5" evidence="2">
    <location>
        <begin position="77"/>
        <end position="434"/>
    </location>
</feature>
<reference evidence="3" key="1">
    <citation type="submission" date="2020-08" db="EMBL/GenBank/DDBJ databases">
        <title>A bifunctional nitrone conjugated secondary metabolite targeting the ribosome.</title>
        <authorList>
            <person name="Limbrick E.M."/>
            <person name="Graf M."/>
            <person name="Derewacz D.K."/>
            <person name="Nguyen F."/>
            <person name="Spraggins J.M."/>
            <person name="Wieland M."/>
            <person name="Ynigez-Gutierrez A.E."/>
            <person name="Reisman B.J."/>
            <person name="Zinshteyn B."/>
            <person name="McCulloch K."/>
            <person name="Iverson T.M."/>
            <person name="Green R."/>
            <person name="Wilson D.N."/>
            <person name="Bachmann B.O."/>
        </authorList>
    </citation>
    <scope>NUCLEOTIDE SEQUENCE</scope>
    <source>
        <strain evidence="3">Africana</strain>
    </source>
</reference>
<dbReference type="PROSITE" id="PS51257">
    <property type="entry name" value="PROKAR_LIPOPROTEIN"/>
    <property type="match status" value="1"/>
</dbReference>
<dbReference type="Gene3D" id="3.40.190.10">
    <property type="entry name" value="Periplasmic binding protein-like II"/>
    <property type="match status" value="1"/>
</dbReference>
<protein>
    <submittedName>
        <fullName evidence="3">ABC transporter substrate-binding protein</fullName>
    </submittedName>
</protein>
<dbReference type="AlphaFoldDB" id="A0A7D6CG48"/>
<keyword evidence="1" id="KW-0732">Signal</keyword>
<dbReference type="PANTHER" id="PTHR30290">
    <property type="entry name" value="PERIPLASMIC BINDING COMPONENT OF ABC TRANSPORTER"/>
    <property type="match status" value="1"/>
</dbReference>
<dbReference type="InterPro" id="IPR000914">
    <property type="entry name" value="SBP_5_dom"/>
</dbReference>
<dbReference type="SUPFAM" id="SSF53850">
    <property type="entry name" value="Periplasmic binding protein-like II"/>
    <property type="match status" value="1"/>
</dbReference>
<dbReference type="PANTHER" id="PTHR30290:SF83">
    <property type="entry name" value="ABC TRANSPORTER SUBSTRATE-BINDING PROTEIN"/>
    <property type="match status" value="1"/>
</dbReference>
<dbReference type="GO" id="GO:1904680">
    <property type="term" value="F:peptide transmembrane transporter activity"/>
    <property type="evidence" value="ECO:0007669"/>
    <property type="project" value="TreeGrafter"/>
</dbReference>
<dbReference type="GO" id="GO:0015833">
    <property type="term" value="P:peptide transport"/>
    <property type="evidence" value="ECO:0007669"/>
    <property type="project" value="TreeGrafter"/>
</dbReference>
<evidence type="ECO:0000259" key="2">
    <source>
        <dbReference type="Pfam" id="PF00496"/>
    </source>
</evidence>
<proteinExistence type="predicted"/>
<dbReference type="InterPro" id="IPR030678">
    <property type="entry name" value="Peptide/Ni-bd"/>
</dbReference>
<dbReference type="PIRSF" id="PIRSF002741">
    <property type="entry name" value="MppA"/>
    <property type="match status" value="1"/>
</dbReference>
<name>A0A7D6CG48_9ACTN</name>